<protein>
    <submittedName>
        <fullName evidence="1">Uncharacterized protein</fullName>
    </submittedName>
</protein>
<reference evidence="1" key="2">
    <citation type="journal article" date="2015" name="Fish Shellfish Immunol.">
        <title>Early steps in the European eel (Anguilla anguilla)-Vibrio vulnificus interaction in the gills: Role of the RtxA13 toxin.</title>
        <authorList>
            <person name="Callol A."/>
            <person name="Pajuelo D."/>
            <person name="Ebbesson L."/>
            <person name="Teles M."/>
            <person name="MacKenzie S."/>
            <person name="Amaro C."/>
        </authorList>
    </citation>
    <scope>NUCLEOTIDE SEQUENCE</scope>
</reference>
<dbReference type="EMBL" id="GBXM01027178">
    <property type="protein sequence ID" value="JAH81399.1"/>
    <property type="molecule type" value="Transcribed_RNA"/>
</dbReference>
<name>A0A0E9VTE6_ANGAN</name>
<dbReference type="EMBL" id="GBXM01031394">
    <property type="protein sequence ID" value="JAH77183.1"/>
    <property type="molecule type" value="Transcribed_RNA"/>
</dbReference>
<reference evidence="1" key="1">
    <citation type="submission" date="2014-11" db="EMBL/GenBank/DDBJ databases">
        <authorList>
            <person name="Amaro Gonzalez C."/>
        </authorList>
    </citation>
    <scope>NUCLEOTIDE SEQUENCE</scope>
</reference>
<organism evidence="1">
    <name type="scientific">Anguilla anguilla</name>
    <name type="common">European freshwater eel</name>
    <name type="synonym">Muraena anguilla</name>
    <dbReference type="NCBI Taxonomy" id="7936"/>
    <lineage>
        <taxon>Eukaryota</taxon>
        <taxon>Metazoa</taxon>
        <taxon>Chordata</taxon>
        <taxon>Craniata</taxon>
        <taxon>Vertebrata</taxon>
        <taxon>Euteleostomi</taxon>
        <taxon>Actinopterygii</taxon>
        <taxon>Neopterygii</taxon>
        <taxon>Teleostei</taxon>
        <taxon>Anguilliformes</taxon>
        <taxon>Anguillidae</taxon>
        <taxon>Anguilla</taxon>
    </lineage>
</organism>
<dbReference type="AlphaFoldDB" id="A0A0E9VTE6"/>
<evidence type="ECO:0000313" key="1">
    <source>
        <dbReference type="EMBL" id="JAH81399.1"/>
    </source>
</evidence>
<proteinExistence type="predicted"/>
<sequence length="43" mass="4972">MKNHCLFTFIYCSTPPESSELKTTLQQGILTSTKRTDPPQEWI</sequence>
<accession>A0A0E9VTE6</accession>